<reference evidence="3" key="1">
    <citation type="journal article" date="2019" name="Int. J. Syst. Evol. Microbiol.">
        <title>The Global Catalogue of Microorganisms (GCM) 10K type strain sequencing project: providing services to taxonomists for standard genome sequencing and annotation.</title>
        <authorList>
            <consortium name="The Broad Institute Genomics Platform"/>
            <consortium name="The Broad Institute Genome Sequencing Center for Infectious Disease"/>
            <person name="Wu L."/>
            <person name="Ma J."/>
        </authorList>
    </citation>
    <scope>NUCLEOTIDE SEQUENCE [LARGE SCALE GENOMIC DNA]</scope>
    <source>
        <strain evidence="3">CECT 7649</strain>
    </source>
</reference>
<evidence type="ECO:0000313" key="2">
    <source>
        <dbReference type="EMBL" id="MFC7381778.1"/>
    </source>
</evidence>
<accession>A0ABW2NWI7</accession>
<feature type="chain" id="PRO_5046086367" description="DUF11 domain-containing protein" evidence="1">
    <location>
        <begin position="25"/>
        <end position="179"/>
    </location>
</feature>
<evidence type="ECO:0008006" key="4">
    <source>
        <dbReference type="Google" id="ProtNLM"/>
    </source>
</evidence>
<organism evidence="2 3">
    <name type="scientific">Sphaerisporangium rhizosphaerae</name>
    <dbReference type="NCBI Taxonomy" id="2269375"/>
    <lineage>
        <taxon>Bacteria</taxon>
        <taxon>Bacillati</taxon>
        <taxon>Actinomycetota</taxon>
        <taxon>Actinomycetes</taxon>
        <taxon>Streptosporangiales</taxon>
        <taxon>Streptosporangiaceae</taxon>
        <taxon>Sphaerisporangium</taxon>
    </lineage>
</organism>
<dbReference type="Proteomes" id="UP001596496">
    <property type="component" value="Unassembled WGS sequence"/>
</dbReference>
<evidence type="ECO:0000313" key="3">
    <source>
        <dbReference type="Proteomes" id="UP001596496"/>
    </source>
</evidence>
<sequence length="179" mass="19726">MRKLLLPVAFAAGVFLLAPQSAQAATSATSASSATETVSQLRSRVTVSYPKAIRRGWPARYTFKVTNPNQINNDALVLRTDLPHGVVSKVRFVTKPGGASCGTRKRNSAGNYEIYCLVRSLNHSRITMSFNVWISTRYGGKFRANHYWAPVSLGGGSVRDHVEELTRDDLIGRSWTKIV</sequence>
<keyword evidence="1" id="KW-0732">Signal</keyword>
<gene>
    <name evidence="2" type="ORF">ACFQSB_06135</name>
</gene>
<proteinExistence type="predicted"/>
<keyword evidence="3" id="KW-1185">Reference proteome</keyword>
<evidence type="ECO:0000256" key="1">
    <source>
        <dbReference type="SAM" id="SignalP"/>
    </source>
</evidence>
<comment type="caution">
    <text evidence="2">The sequence shown here is derived from an EMBL/GenBank/DDBJ whole genome shotgun (WGS) entry which is preliminary data.</text>
</comment>
<name>A0ABW2NWI7_9ACTN</name>
<dbReference type="EMBL" id="JBHTCG010000003">
    <property type="protein sequence ID" value="MFC7381778.1"/>
    <property type="molecule type" value="Genomic_DNA"/>
</dbReference>
<dbReference type="RefSeq" id="WP_354838495.1">
    <property type="nucleotide sequence ID" value="NZ_JBHTCG010000003.1"/>
</dbReference>
<feature type="signal peptide" evidence="1">
    <location>
        <begin position="1"/>
        <end position="24"/>
    </location>
</feature>
<protein>
    <recommendedName>
        <fullName evidence="4">DUF11 domain-containing protein</fullName>
    </recommendedName>
</protein>